<organism evidence="2 3">
    <name type="scientific">Lojkania enalia</name>
    <dbReference type="NCBI Taxonomy" id="147567"/>
    <lineage>
        <taxon>Eukaryota</taxon>
        <taxon>Fungi</taxon>
        <taxon>Dikarya</taxon>
        <taxon>Ascomycota</taxon>
        <taxon>Pezizomycotina</taxon>
        <taxon>Dothideomycetes</taxon>
        <taxon>Pleosporomycetidae</taxon>
        <taxon>Pleosporales</taxon>
        <taxon>Pleosporales incertae sedis</taxon>
        <taxon>Lojkania</taxon>
    </lineage>
</organism>
<feature type="region of interest" description="Disordered" evidence="1">
    <location>
        <begin position="42"/>
        <end position="118"/>
    </location>
</feature>
<keyword evidence="3" id="KW-1185">Reference proteome</keyword>
<dbReference type="Proteomes" id="UP000800093">
    <property type="component" value="Unassembled WGS sequence"/>
</dbReference>
<evidence type="ECO:0000256" key="1">
    <source>
        <dbReference type="SAM" id="MobiDB-lite"/>
    </source>
</evidence>
<proteinExistence type="predicted"/>
<feature type="region of interest" description="Disordered" evidence="1">
    <location>
        <begin position="140"/>
        <end position="236"/>
    </location>
</feature>
<comment type="caution">
    <text evidence="2">The sequence shown here is derived from an EMBL/GenBank/DDBJ whole genome shotgun (WGS) entry which is preliminary data.</text>
</comment>
<feature type="compositionally biased region" description="Basic and acidic residues" evidence="1">
    <location>
        <begin position="186"/>
        <end position="199"/>
    </location>
</feature>
<dbReference type="AlphaFoldDB" id="A0A9P4N961"/>
<sequence length="236" mass="26820">MAEEPGPGSLPQYYGERLKYDSIVEHPSVHKSDSRDALLRLPIQQPNKAHLDSHMMPPASLAPHADGLGLSPGQQSRSASKRSVGGQGRYITYPDHGDEHEYGRHSHRYEPYPENRGPFVEEYYEDDYSRAYRRPICRYSRPPLSYQKPHSRYQARFSGDGQRASVDSGGEYEPDNPIKPRVHYHYGSEDEPSQRDHYYPSDGGAGSKGATQTSAIRRRCPPTPMDNVDEFQRKES</sequence>
<protein>
    <submittedName>
        <fullName evidence="2">Uncharacterized protein</fullName>
    </submittedName>
</protein>
<evidence type="ECO:0000313" key="2">
    <source>
        <dbReference type="EMBL" id="KAF2268361.1"/>
    </source>
</evidence>
<reference evidence="3" key="1">
    <citation type="journal article" date="2020" name="Stud. Mycol.">
        <title>101 Dothideomycetes genomes: A test case for predicting lifestyles and emergence of pathogens.</title>
        <authorList>
            <person name="Haridas S."/>
            <person name="Albert R."/>
            <person name="Binder M."/>
            <person name="Bloem J."/>
            <person name="LaButti K."/>
            <person name="Salamov A."/>
            <person name="Andreopoulos B."/>
            <person name="Baker S."/>
            <person name="Barry K."/>
            <person name="Bills G."/>
            <person name="Bluhm B."/>
            <person name="Cannon C."/>
            <person name="Castanera R."/>
            <person name="Culley D."/>
            <person name="Daum C."/>
            <person name="Ezra D."/>
            <person name="Gonzalez J."/>
            <person name="Henrissat B."/>
            <person name="Kuo A."/>
            <person name="Liang C."/>
            <person name="Lipzen A."/>
            <person name="Lutzoni F."/>
            <person name="Magnuson J."/>
            <person name="Mondo S."/>
            <person name="Nolan M."/>
            <person name="Ohm R."/>
            <person name="Pangilinan J."/>
            <person name="Park H.-J."/>
            <person name="Ramirez L."/>
            <person name="Alfaro M."/>
            <person name="Sun H."/>
            <person name="Tritt A."/>
            <person name="Yoshinaga Y."/>
            <person name="Zwiers L.-H."/>
            <person name="Turgeon B."/>
            <person name="Goodwin S."/>
            <person name="Spatafora J."/>
            <person name="Crous P."/>
            <person name="Grigoriev I."/>
        </authorList>
    </citation>
    <scope>NUCLEOTIDE SEQUENCE [LARGE SCALE GENOMIC DNA]</scope>
    <source>
        <strain evidence="3">CBS 304.66</strain>
    </source>
</reference>
<accession>A0A9P4N961</accession>
<feature type="compositionally biased region" description="Basic and acidic residues" evidence="1">
    <location>
        <begin position="95"/>
        <end position="113"/>
    </location>
</feature>
<evidence type="ECO:0000313" key="3">
    <source>
        <dbReference type="Proteomes" id="UP000800093"/>
    </source>
</evidence>
<gene>
    <name evidence="2" type="ORF">CC78DRAFT_576371</name>
</gene>
<dbReference type="EMBL" id="ML986587">
    <property type="protein sequence ID" value="KAF2268361.1"/>
    <property type="molecule type" value="Genomic_DNA"/>
</dbReference>
<name>A0A9P4N961_9PLEO</name>